<dbReference type="InterPro" id="IPR000866">
    <property type="entry name" value="AhpC/TSA"/>
</dbReference>
<keyword evidence="4 14" id="KW-0575">Peroxidase</keyword>
<dbReference type="OrthoDB" id="9812811at2"/>
<evidence type="ECO:0000256" key="1">
    <source>
        <dbReference type="ARBA" id="ARBA00003330"/>
    </source>
</evidence>
<keyword evidence="15" id="KW-1185">Reference proteome</keyword>
<evidence type="ECO:0000256" key="8">
    <source>
        <dbReference type="ARBA" id="ARBA00023284"/>
    </source>
</evidence>
<evidence type="ECO:0000313" key="15">
    <source>
        <dbReference type="Proteomes" id="UP000269019"/>
    </source>
</evidence>
<evidence type="ECO:0000256" key="5">
    <source>
        <dbReference type="ARBA" id="ARBA00022862"/>
    </source>
</evidence>
<dbReference type="AlphaFoldDB" id="A0A3G6J9K0"/>
<dbReference type="GO" id="GO:0034599">
    <property type="term" value="P:cellular response to oxidative stress"/>
    <property type="evidence" value="ECO:0007669"/>
    <property type="project" value="TreeGrafter"/>
</dbReference>
<name>A0A3G6J9K0_9CORY</name>
<dbReference type="PANTHER" id="PTHR42801:SF4">
    <property type="entry name" value="AHPC_TSA FAMILY PROTEIN"/>
    <property type="match status" value="1"/>
</dbReference>
<dbReference type="Proteomes" id="UP000269019">
    <property type="component" value="Chromosome"/>
</dbReference>
<dbReference type="InterPro" id="IPR050924">
    <property type="entry name" value="Peroxiredoxin_BCP/PrxQ"/>
</dbReference>
<evidence type="ECO:0000256" key="12">
    <source>
        <dbReference type="ARBA" id="ARBA00049091"/>
    </source>
</evidence>
<dbReference type="Pfam" id="PF00578">
    <property type="entry name" value="AhpC-TSA"/>
    <property type="match status" value="1"/>
</dbReference>
<protein>
    <recommendedName>
        <fullName evidence="3">thioredoxin-dependent peroxiredoxin</fullName>
        <ecNumber evidence="3">1.11.1.24</ecNumber>
    </recommendedName>
    <alternativeName>
        <fullName evidence="11">Bacterioferritin comigratory protein</fullName>
    </alternativeName>
    <alternativeName>
        <fullName evidence="9">Thioredoxin peroxidase</fullName>
    </alternativeName>
</protein>
<evidence type="ECO:0000256" key="4">
    <source>
        <dbReference type="ARBA" id="ARBA00022559"/>
    </source>
</evidence>
<feature type="domain" description="Thioredoxin" evidence="13">
    <location>
        <begin position="7"/>
        <end position="159"/>
    </location>
</feature>
<comment type="function">
    <text evidence="1">Thiol-specific peroxidase that catalyzes the reduction of hydrogen peroxide and organic hydroperoxides to water and alcohols, respectively. Plays a role in cell protection against oxidative stress by detoxifying peroxides and as sensor of hydrogen peroxide-mediated signaling events.</text>
</comment>
<sequence>MSDNIRLAVGDAAPELSLPTHDGNTFTLSEHQGTPVIVYFYPRAETPGCTTQACDFRDNIARFQADGYLVVGVSPDKPEKLAAFVDNHGLPFTMLSDPTKETMRQWGAFGEKQNYGKTVQGVIRSTVVIGADGTVSHALYNVKAKGHVERLAKTLKLSS</sequence>
<evidence type="ECO:0000256" key="9">
    <source>
        <dbReference type="ARBA" id="ARBA00032824"/>
    </source>
</evidence>
<dbReference type="PROSITE" id="PS51352">
    <property type="entry name" value="THIOREDOXIN_2"/>
    <property type="match status" value="1"/>
</dbReference>
<dbReference type="Gene3D" id="3.40.30.10">
    <property type="entry name" value="Glutaredoxin"/>
    <property type="match status" value="1"/>
</dbReference>
<gene>
    <name evidence="14" type="primary">bcp</name>
    <name evidence="14" type="ORF">CCHOA_10300</name>
</gene>
<evidence type="ECO:0000259" key="13">
    <source>
        <dbReference type="PROSITE" id="PS51352"/>
    </source>
</evidence>
<dbReference type="GO" id="GO:0045454">
    <property type="term" value="P:cell redox homeostasis"/>
    <property type="evidence" value="ECO:0007669"/>
    <property type="project" value="TreeGrafter"/>
</dbReference>
<comment type="similarity">
    <text evidence="10">Belongs to the peroxiredoxin family. BCP/PrxQ subfamily.</text>
</comment>
<dbReference type="PANTHER" id="PTHR42801">
    <property type="entry name" value="THIOREDOXIN-DEPENDENT PEROXIDE REDUCTASE"/>
    <property type="match status" value="1"/>
</dbReference>
<reference evidence="14 15" key="1">
    <citation type="submission" date="2018-11" db="EMBL/GenBank/DDBJ databases">
        <authorList>
            <person name="Kleinhagauer T."/>
            <person name="Glaeser S.P."/>
            <person name="Spergser J."/>
            <person name="Ruckert C."/>
            <person name="Kaempfer P."/>
            <person name="Busse H.-J."/>
        </authorList>
    </citation>
    <scope>NUCLEOTIDE SEQUENCE [LARGE SCALE GENOMIC DNA]</scope>
    <source>
        <strain evidence="14 15">200CH</strain>
    </source>
</reference>
<accession>A0A3G6J9K0</accession>
<comment type="catalytic activity">
    <reaction evidence="12">
        <text>a hydroperoxide + [thioredoxin]-dithiol = an alcohol + [thioredoxin]-disulfide + H2O</text>
        <dbReference type="Rhea" id="RHEA:62620"/>
        <dbReference type="Rhea" id="RHEA-COMP:10698"/>
        <dbReference type="Rhea" id="RHEA-COMP:10700"/>
        <dbReference type="ChEBI" id="CHEBI:15377"/>
        <dbReference type="ChEBI" id="CHEBI:29950"/>
        <dbReference type="ChEBI" id="CHEBI:30879"/>
        <dbReference type="ChEBI" id="CHEBI:35924"/>
        <dbReference type="ChEBI" id="CHEBI:50058"/>
        <dbReference type="EC" id="1.11.1.24"/>
    </reaction>
</comment>
<dbReference type="CDD" id="cd03017">
    <property type="entry name" value="PRX_BCP"/>
    <property type="match status" value="1"/>
</dbReference>
<dbReference type="InterPro" id="IPR036249">
    <property type="entry name" value="Thioredoxin-like_sf"/>
</dbReference>
<evidence type="ECO:0000256" key="3">
    <source>
        <dbReference type="ARBA" id="ARBA00013017"/>
    </source>
</evidence>
<organism evidence="14 15">
    <name type="scientific">Corynebacterium choanae</name>
    <dbReference type="NCBI Taxonomy" id="1862358"/>
    <lineage>
        <taxon>Bacteria</taxon>
        <taxon>Bacillati</taxon>
        <taxon>Actinomycetota</taxon>
        <taxon>Actinomycetes</taxon>
        <taxon>Mycobacteriales</taxon>
        <taxon>Corynebacteriaceae</taxon>
        <taxon>Corynebacterium</taxon>
    </lineage>
</organism>
<proteinExistence type="inferred from homology"/>
<dbReference type="KEGG" id="ccho:CCHOA_10300"/>
<evidence type="ECO:0000256" key="2">
    <source>
        <dbReference type="ARBA" id="ARBA00011245"/>
    </source>
</evidence>
<keyword evidence="7" id="KW-1015">Disulfide bond</keyword>
<keyword evidence="8" id="KW-0676">Redox-active center</keyword>
<evidence type="ECO:0000256" key="11">
    <source>
        <dbReference type="ARBA" id="ARBA00041373"/>
    </source>
</evidence>
<dbReference type="SUPFAM" id="SSF52833">
    <property type="entry name" value="Thioredoxin-like"/>
    <property type="match status" value="1"/>
</dbReference>
<dbReference type="GO" id="GO:0005737">
    <property type="term" value="C:cytoplasm"/>
    <property type="evidence" value="ECO:0007669"/>
    <property type="project" value="TreeGrafter"/>
</dbReference>
<dbReference type="GO" id="GO:0008379">
    <property type="term" value="F:thioredoxin peroxidase activity"/>
    <property type="evidence" value="ECO:0007669"/>
    <property type="project" value="TreeGrafter"/>
</dbReference>
<evidence type="ECO:0000256" key="10">
    <source>
        <dbReference type="ARBA" id="ARBA00038489"/>
    </source>
</evidence>
<evidence type="ECO:0000313" key="14">
    <source>
        <dbReference type="EMBL" id="AZA14443.1"/>
    </source>
</evidence>
<evidence type="ECO:0000256" key="6">
    <source>
        <dbReference type="ARBA" id="ARBA00023002"/>
    </source>
</evidence>
<evidence type="ECO:0000256" key="7">
    <source>
        <dbReference type="ARBA" id="ARBA00023157"/>
    </source>
</evidence>
<keyword evidence="6 14" id="KW-0560">Oxidoreductase</keyword>
<keyword evidence="5" id="KW-0049">Antioxidant</keyword>
<dbReference type="EC" id="1.11.1.24" evidence="3"/>
<dbReference type="RefSeq" id="WP_123929809.1">
    <property type="nucleotide sequence ID" value="NZ_CP033896.1"/>
</dbReference>
<dbReference type="NCBIfam" id="NF006960">
    <property type="entry name" value="PRK09437.1"/>
    <property type="match status" value="1"/>
</dbReference>
<comment type="subunit">
    <text evidence="2">Monomer.</text>
</comment>
<dbReference type="FunFam" id="3.40.30.10:FF:000007">
    <property type="entry name" value="Thioredoxin-dependent thiol peroxidase"/>
    <property type="match status" value="1"/>
</dbReference>
<dbReference type="InterPro" id="IPR013766">
    <property type="entry name" value="Thioredoxin_domain"/>
</dbReference>
<dbReference type="EMBL" id="CP033896">
    <property type="protein sequence ID" value="AZA14443.1"/>
    <property type="molecule type" value="Genomic_DNA"/>
</dbReference>